<name>A0A1B0GEZ3_GLOMM</name>
<proteinExistence type="predicted"/>
<reference evidence="1" key="1">
    <citation type="submission" date="2020-05" db="UniProtKB">
        <authorList>
            <consortium name="EnsemblMetazoa"/>
        </authorList>
    </citation>
    <scope>IDENTIFICATION</scope>
    <source>
        <strain evidence="1">Yale</strain>
    </source>
</reference>
<accession>A0A1B0GEZ3</accession>
<dbReference type="VEuPathDB" id="VectorBase:GMOY011865"/>
<dbReference type="Proteomes" id="UP000092444">
    <property type="component" value="Unassembled WGS sequence"/>
</dbReference>
<dbReference type="EMBL" id="CCAG010012660">
    <property type="status" value="NOT_ANNOTATED_CDS"/>
    <property type="molecule type" value="Genomic_DNA"/>
</dbReference>
<keyword evidence="2" id="KW-1185">Reference proteome</keyword>
<dbReference type="AlphaFoldDB" id="A0A1B0GEZ3"/>
<dbReference type="EnsemblMetazoa" id="GMOY011865-RA">
    <property type="protein sequence ID" value="GMOY011865-PA"/>
    <property type="gene ID" value="GMOY011865"/>
</dbReference>
<sequence>MHEYERSSFLNTTTKTKFNRHLPIVNYIYNKTRIATNSKKLIFSALSVRTLYSYIFYQYYIPSTYSKIVTFCTSNFSSPVRRLTNQQYRIPDW</sequence>
<evidence type="ECO:0000313" key="1">
    <source>
        <dbReference type="EnsemblMetazoa" id="GMOY011865-PA"/>
    </source>
</evidence>
<evidence type="ECO:0000313" key="2">
    <source>
        <dbReference type="Proteomes" id="UP000092444"/>
    </source>
</evidence>
<protein>
    <submittedName>
        <fullName evidence="1">Uncharacterized protein</fullName>
    </submittedName>
</protein>
<organism evidence="1 2">
    <name type="scientific">Glossina morsitans morsitans</name>
    <name type="common">Savannah tsetse fly</name>
    <dbReference type="NCBI Taxonomy" id="37546"/>
    <lineage>
        <taxon>Eukaryota</taxon>
        <taxon>Metazoa</taxon>
        <taxon>Ecdysozoa</taxon>
        <taxon>Arthropoda</taxon>
        <taxon>Hexapoda</taxon>
        <taxon>Insecta</taxon>
        <taxon>Pterygota</taxon>
        <taxon>Neoptera</taxon>
        <taxon>Endopterygota</taxon>
        <taxon>Diptera</taxon>
        <taxon>Brachycera</taxon>
        <taxon>Muscomorpha</taxon>
        <taxon>Hippoboscoidea</taxon>
        <taxon>Glossinidae</taxon>
        <taxon>Glossina</taxon>
    </lineage>
</organism>